<dbReference type="SUPFAM" id="SSF49373">
    <property type="entry name" value="Invasin/intimin cell-adhesion fragments"/>
    <property type="match status" value="2"/>
</dbReference>
<dbReference type="Proteomes" id="UP000273083">
    <property type="component" value="Unassembled WGS sequence"/>
</dbReference>
<name>A0A3N1XY07_9FIRM</name>
<dbReference type="EMBL" id="RJVG01000001">
    <property type="protein sequence ID" value="ROR31496.1"/>
    <property type="molecule type" value="Genomic_DNA"/>
</dbReference>
<reference evidence="4 5" key="1">
    <citation type="submission" date="2018-11" db="EMBL/GenBank/DDBJ databases">
        <title>Genomic Encyclopedia of Type Strains, Phase IV (KMG-IV): sequencing the most valuable type-strain genomes for metagenomic binning, comparative biology and taxonomic classification.</title>
        <authorList>
            <person name="Goeker M."/>
        </authorList>
    </citation>
    <scope>NUCLEOTIDE SEQUENCE [LARGE SCALE GENOMIC DNA]</scope>
    <source>
        <strain evidence="4 5">DSM 26537</strain>
    </source>
</reference>
<evidence type="ECO:0000259" key="3">
    <source>
        <dbReference type="SMART" id="SM00635"/>
    </source>
</evidence>
<feature type="domain" description="BIG2" evidence="3">
    <location>
        <begin position="125"/>
        <end position="202"/>
    </location>
</feature>
<accession>A0A3N1XY07</accession>
<keyword evidence="5" id="KW-1185">Reference proteome</keyword>
<dbReference type="SMART" id="SM00635">
    <property type="entry name" value="BID_2"/>
    <property type="match status" value="2"/>
</dbReference>
<gene>
    <name evidence="4" type="ORF">EDD66_101112</name>
</gene>
<dbReference type="AlphaFoldDB" id="A0A3N1XY07"/>
<organism evidence="4 5">
    <name type="scientific">Mobilisporobacter senegalensis</name>
    <dbReference type="NCBI Taxonomy" id="1329262"/>
    <lineage>
        <taxon>Bacteria</taxon>
        <taxon>Bacillati</taxon>
        <taxon>Bacillota</taxon>
        <taxon>Clostridia</taxon>
        <taxon>Lachnospirales</taxon>
        <taxon>Lachnospiraceae</taxon>
        <taxon>Mobilisporobacter</taxon>
    </lineage>
</organism>
<keyword evidence="1 2" id="KW-0732">Signal</keyword>
<evidence type="ECO:0000313" key="5">
    <source>
        <dbReference type="Proteomes" id="UP000273083"/>
    </source>
</evidence>
<feature type="domain" description="BIG2" evidence="3">
    <location>
        <begin position="36"/>
        <end position="111"/>
    </location>
</feature>
<comment type="caution">
    <text evidence="4">The sequence shown here is derived from an EMBL/GenBank/DDBJ whole genome shotgun (WGS) entry which is preliminary data.</text>
</comment>
<evidence type="ECO:0000313" key="4">
    <source>
        <dbReference type="EMBL" id="ROR31496.1"/>
    </source>
</evidence>
<dbReference type="InterPro" id="IPR014755">
    <property type="entry name" value="Cu-Rt/internalin_Ig-like"/>
</dbReference>
<dbReference type="InterPro" id="IPR008964">
    <property type="entry name" value="Invasin/intimin_cell_adhesion"/>
</dbReference>
<evidence type="ECO:0000256" key="2">
    <source>
        <dbReference type="SAM" id="SignalP"/>
    </source>
</evidence>
<dbReference type="OrthoDB" id="2018687at2"/>
<proteinExistence type="predicted"/>
<dbReference type="Pfam" id="PF02368">
    <property type="entry name" value="Big_2"/>
    <property type="match status" value="1"/>
</dbReference>
<protein>
    <submittedName>
        <fullName evidence="4">Ig-like protein group 2</fullName>
    </submittedName>
</protein>
<dbReference type="Gene3D" id="2.60.40.1080">
    <property type="match status" value="2"/>
</dbReference>
<feature type="chain" id="PRO_5038436269" evidence="2">
    <location>
        <begin position="24"/>
        <end position="849"/>
    </location>
</feature>
<dbReference type="RefSeq" id="WP_123607594.1">
    <property type="nucleotide sequence ID" value="NZ_RJVG01000001.1"/>
</dbReference>
<sequence length="849" mass="91994">MKKNVVKHLAFTLMLSLLTPMVAVPNNAIVVQAAKKTAAPKLNKTKVTLKGLKDSEKLTVLNPVSGATYSWSSTNTKIATVDYKGAITPVAKGTTTIKCRIKYPNKTQKLLSCTVKVEIPVTGIKINNADLGDNNAHVIVVGEKYDFNFNYVPAKPSSKAYWFIEDKQFASVNGTGVVTGIKPGITRLKIVAAPNRAGVDKSDIYHAVNISVVDKELKATRVQSVTLASAGELVIKFSDPIDALSVLNPDTKELKDTIRIYQNKTKEPTTVDPGKLTGSLSTDLKTLTITPEKTFSGAYDIRVTSNVRSTENVAAAVYDETLTLIDKTGPSYSGTTLDDSGVISVINFNEPVDISDMEVLDVLIGNGKASSSTESMIKNKSNYVLAKDKKSLKIDLSGISSTEKNQTITVMLSNIKDFAGNYSSPYIMPVNLYTDTTPKPQAKIVSVKRTSYSVLSVQYDRAIRSPGIAMVGGNSIYGQVDIDNNKIVNYALSSSQSSLRGNQTVSIGYWDSYNVPYTDTSADKYTNITVNFDVDNSAPYIVDYRLDPVVVGTTTTYKLNLTFNETVTTNSTSGYLTSTVYTSNGNVLPNTNLYYTLSVNDKVVTVSFTSTQLTTGNYKISIPAGFVKDVFFNSSVAKDITVNQNGAYGTELPAPTSIQQSNTNPSEIIITFANKLDRASAETVANYSIYGATVTKAVLTEQTDTKAVVTLTLQTGSIKYDASYPIVLTGIRGYSDNHGPISKYETIIPLKENTAPVAYTAKYKSSNNSIEITFSENIQGTARFNVYQNNTLFNSSSEVSAFISNNTVYIMLSKTPYSPSKLTVAPDTNNVITDVKGNVALVPTMYVQN</sequence>
<evidence type="ECO:0000256" key="1">
    <source>
        <dbReference type="ARBA" id="ARBA00022729"/>
    </source>
</evidence>
<dbReference type="Gene3D" id="2.60.40.1220">
    <property type="match status" value="3"/>
</dbReference>
<feature type="signal peptide" evidence="2">
    <location>
        <begin position="1"/>
        <end position="23"/>
    </location>
</feature>
<dbReference type="InterPro" id="IPR003343">
    <property type="entry name" value="Big_2"/>
</dbReference>